<reference evidence="5" key="1">
    <citation type="journal article" date="2021" name="PeerJ">
        <title>Extensive microbial diversity within the chicken gut microbiome revealed by metagenomics and culture.</title>
        <authorList>
            <person name="Gilroy R."/>
            <person name="Ravi A."/>
            <person name="Getino M."/>
            <person name="Pursley I."/>
            <person name="Horton D.L."/>
            <person name="Alikhan N.F."/>
            <person name="Baker D."/>
            <person name="Gharbi K."/>
            <person name="Hall N."/>
            <person name="Watson M."/>
            <person name="Adriaenssens E.M."/>
            <person name="Foster-Nyarko E."/>
            <person name="Jarju S."/>
            <person name="Secka A."/>
            <person name="Antonio M."/>
            <person name="Oren A."/>
            <person name="Chaudhuri R.R."/>
            <person name="La Ragione R."/>
            <person name="Hildebrand F."/>
            <person name="Pallen M.J."/>
        </authorList>
    </citation>
    <scope>NUCLEOTIDE SEQUENCE</scope>
    <source>
        <strain evidence="5">ChiSjej2B20-11307</strain>
    </source>
</reference>
<keyword evidence="2" id="KW-0238">DNA-binding</keyword>
<feature type="domain" description="HTH marR-type" evidence="4">
    <location>
        <begin position="8"/>
        <end position="140"/>
    </location>
</feature>
<comment type="caution">
    <text evidence="5">The sequence shown here is derived from an EMBL/GenBank/DDBJ whole genome shotgun (WGS) entry which is preliminary data.</text>
</comment>
<keyword evidence="3" id="KW-0804">Transcription</keyword>
<dbReference type="PANTHER" id="PTHR42756">
    <property type="entry name" value="TRANSCRIPTIONAL REGULATOR, MARR"/>
    <property type="match status" value="1"/>
</dbReference>
<name>A0A9D2KIG3_9FIRM</name>
<dbReference type="Pfam" id="PF01047">
    <property type="entry name" value="MarR"/>
    <property type="match status" value="1"/>
</dbReference>
<dbReference type="EMBL" id="DXAK01000012">
    <property type="protein sequence ID" value="HJA06000.1"/>
    <property type="molecule type" value="Genomic_DNA"/>
</dbReference>
<reference evidence="5" key="2">
    <citation type="submission" date="2021-04" db="EMBL/GenBank/DDBJ databases">
        <authorList>
            <person name="Gilroy R."/>
        </authorList>
    </citation>
    <scope>NUCLEOTIDE SEQUENCE</scope>
    <source>
        <strain evidence="5">ChiSjej2B20-11307</strain>
    </source>
</reference>
<dbReference type="PROSITE" id="PS50995">
    <property type="entry name" value="HTH_MARR_2"/>
    <property type="match status" value="1"/>
</dbReference>
<evidence type="ECO:0000313" key="6">
    <source>
        <dbReference type="Proteomes" id="UP000824223"/>
    </source>
</evidence>
<evidence type="ECO:0000256" key="3">
    <source>
        <dbReference type="ARBA" id="ARBA00023163"/>
    </source>
</evidence>
<organism evidence="5 6">
    <name type="scientific">Candidatus Mediterraneibacter pullicola</name>
    <dbReference type="NCBI Taxonomy" id="2838682"/>
    <lineage>
        <taxon>Bacteria</taxon>
        <taxon>Bacillati</taxon>
        <taxon>Bacillota</taxon>
        <taxon>Clostridia</taxon>
        <taxon>Lachnospirales</taxon>
        <taxon>Lachnospiraceae</taxon>
        <taxon>Mediterraneibacter</taxon>
    </lineage>
</organism>
<dbReference type="PRINTS" id="PR00598">
    <property type="entry name" value="HTHMARR"/>
</dbReference>
<dbReference type="SMART" id="SM00347">
    <property type="entry name" value="HTH_MARR"/>
    <property type="match status" value="1"/>
</dbReference>
<dbReference type="GO" id="GO:0003700">
    <property type="term" value="F:DNA-binding transcription factor activity"/>
    <property type="evidence" value="ECO:0007669"/>
    <property type="project" value="InterPro"/>
</dbReference>
<gene>
    <name evidence="5" type="ORF">H9798_02460</name>
</gene>
<dbReference type="PROSITE" id="PS01117">
    <property type="entry name" value="HTH_MARR_1"/>
    <property type="match status" value="1"/>
</dbReference>
<dbReference type="PANTHER" id="PTHR42756:SF1">
    <property type="entry name" value="TRANSCRIPTIONAL REPRESSOR OF EMRAB OPERON"/>
    <property type="match status" value="1"/>
</dbReference>
<evidence type="ECO:0000259" key="4">
    <source>
        <dbReference type="PROSITE" id="PS50995"/>
    </source>
</evidence>
<evidence type="ECO:0000256" key="2">
    <source>
        <dbReference type="ARBA" id="ARBA00023125"/>
    </source>
</evidence>
<keyword evidence="1" id="KW-0805">Transcription regulation</keyword>
<sequence>MFRCDMSDIPILGLLGIVSHRAKNTAMSMYREFDMNRSSAGVLFLLYQRKTMSQKALAEQLNVTAPSITSLIQKMEKTGYITRRPDDQDQRVMRLSLTEKGKSCIQSVKDVAERMEKIIFEGMSVEERLLFRRLMLQVNENLDNYERKERA</sequence>
<dbReference type="InterPro" id="IPR000835">
    <property type="entry name" value="HTH_MarR-typ"/>
</dbReference>
<dbReference type="InterPro" id="IPR023187">
    <property type="entry name" value="Tscrpt_reg_MarR-type_CS"/>
</dbReference>
<evidence type="ECO:0000313" key="5">
    <source>
        <dbReference type="EMBL" id="HJA06000.1"/>
    </source>
</evidence>
<evidence type="ECO:0000256" key="1">
    <source>
        <dbReference type="ARBA" id="ARBA00023015"/>
    </source>
</evidence>
<proteinExistence type="predicted"/>
<dbReference type="InterPro" id="IPR036390">
    <property type="entry name" value="WH_DNA-bd_sf"/>
</dbReference>
<dbReference type="GO" id="GO:0003677">
    <property type="term" value="F:DNA binding"/>
    <property type="evidence" value="ECO:0007669"/>
    <property type="project" value="UniProtKB-KW"/>
</dbReference>
<protein>
    <submittedName>
        <fullName evidence="5">MarR family transcriptional regulator</fullName>
    </submittedName>
</protein>
<dbReference type="Gene3D" id="1.10.10.10">
    <property type="entry name" value="Winged helix-like DNA-binding domain superfamily/Winged helix DNA-binding domain"/>
    <property type="match status" value="1"/>
</dbReference>
<dbReference type="InterPro" id="IPR036388">
    <property type="entry name" value="WH-like_DNA-bd_sf"/>
</dbReference>
<dbReference type="SUPFAM" id="SSF46785">
    <property type="entry name" value="Winged helix' DNA-binding domain"/>
    <property type="match status" value="1"/>
</dbReference>
<accession>A0A9D2KIG3</accession>
<dbReference type="AlphaFoldDB" id="A0A9D2KIG3"/>
<dbReference type="Proteomes" id="UP000824223">
    <property type="component" value="Unassembled WGS sequence"/>
</dbReference>